<reference evidence="1" key="1">
    <citation type="submission" date="2021-05" db="UniProtKB">
        <authorList>
            <consortium name="EnsemblPlants"/>
        </authorList>
    </citation>
    <scope>IDENTIFICATION</scope>
    <source>
        <strain evidence="1">subsp. malaccensis</strain>
    </source>
</reference>
<dbReference type="Gramene" id="Ma08_t16450.1">
    <property type="protein sequence ID" value="Ma08_p16450.1"/>
    <property type="gene ID" value="Ma08_g16450"/>
</dbReference>
<evidence type="ECO:0000313" key="2">
    <source>
        <dbReference type="Proteomes" id="UP000012960"/>
    </source>
</evidence>
<accession>A0A804K7A5</accession>
<sequence length="35" mass="4209">MEYYNRLGGFGIELLNQSNYKIWKTCLESYLIGKY</sequence>
<proteinExistence type="predicted"/>
<dbReference type="InParanoid" id="A0A804K7A5"/>
<organism evidence="1 2">
    <name type="scientific">Musa acuminata subsp. malaccensis</name>
    <name type="common">Wild banana</name>
    <name type="synonym">Musa malaccensis</name>
    <dbReference type="NCBI Taxonomy" id="214687"/>
    <lineage>
        <taxon>Eukaryota</taxon>
        <taxon>Viridiplantae</taxon>
        <taxon>Streptophyta</taxon>
        <taxon>Embryophyta</taxon>
        <taxon>Tracheophyta</taxon>
        <taxon>Spermatophyta</taxon>
        <taxon>Magnoliopsida</taxon>
        <taxon>Liliopsida</taxon>
        <taxon>Zingiberales</taxon>
        <taxon>Musaceae</taxon>
        <taxon>Musa</taxon>
    </lineage>
</organism>
<dbReference type="AlphaFoldDB" id="A0A804K7A5"/>
<protein>
    <submittedName>
        <fullName evidence="1">Uncharacterized protein</fullName>
    </submittedName>
</protein>
<keyword evidence="2" id="KW-1185">Reference proteome</keyword>
<evidence type="ECO:0000313" key="1">
    <source>
        <dbReference type="EnsemblPlants" id="Ma08_p16450.1"/>
    </source>
</evidence>
<name>A0A804K7A5_MUSAM</name>
<dbReference type="EnsemblPlants" id="Ma08_t16450.1">
    <property type="protein sequence ID" value="Ma08_p16450.1"/>
    <property type="gene ID" value="Ma08_g16450"/>
</dbReference>
<dbReference type="Proteomes" id="UP000012960">
    <property type="component" value="Unplaced"/>
</dbReference>